<dbReference type="InterPro" id="IPR029058">
    <property type="entry name" value="AB_hydrolase_fold"/>
</dbReference>
<keyword evidence="2" id="KW-0378">Hydrolase</keyword>
<organism evidence="2 3">
    <name type="scientific">Saccharomonospora viridis</name>
    <dbReference type="NCBI Taxonomy" id="1852"/>
    <lineage>
        <taxon>Bacteria</taxon>
        <taxon>Bacillati</taxon>
        <taxon>Actinomycetota</taxon>
        <taxon>Actinomycetes</taxon>
        <taxon>Pseudonocardiales</taxon>
        <taxon>Pseudonocardiaceae</taxon>
        <taxon>Saccharomonospora</taxon>
    </lineage>
</organism>
<dbReference type="AlphaFoldDB" id="A0A837DH51"/>
<dbReference type="EMBL" id="JRZE01000002">
    <property type="protein sequence ID" value="KHF45654.1"/>
    <property type="molecule type" value="Genomic_DNA"/>
</dbReference>
<dbReference type="PANTHER" id="PTHR43798">
    <property type="entry name" value="MONOACYLGLYCEROL LIPASE"/>
    <property type="match status" value="1"/>
</dbReference>
<sequence>MQMAQRAVFRTPDGLDIAYEVWERDSKLPTVVLHHGFAADGNTNWVAPGIVDALTAAGRRVVTIDARGHGASSKPHDPLFYGEEKMAADVRTLLDLLGEPSYDLVGYSMGAIVSALVASQEPRIRRLVIGGVGASVVELGGVDTRVVGSGVIQALHTDDPSSITDPNAAAFRMFAEMTGADRLALAAQVRTLHQKPIALDDITASCLVLAGDDDPFAGRPDKLADALPDATLRVLPGDHLSVVRDPDFAKLIVSFLADTP</sequence>
<feature type="domain" description="Thioesterase TesA-like" evidence="1">
    <location>
        <begin position="46"/>
        <end position="256"/>
    </location>
</feature>
<accession>A0A837DH51</accession>
<evidence type="ECO:0000313" key="3">
    <source>
        <dbReference type="Proteomes" id="UP000030848"/>
    </source>
</evidence>
<gene>
    <name evidence="2" type="ORF">MINT15_08710</name>
</gene>
<dbReference type="SUPFAM" id="SSF53474">
    <property type="entry name" value="alpha/beta-Hydrolases"/>
    <property type="match status" value="1"/>
</dbReference>
<dbReference type="GO" id="GO:0046464">
    <property type="term" value="P:acylglycerol catabolic process"/>
    <property type="evidence" value="ECO:0007669"/>
    <property type="project" value="TreeGrafter"/>
</dbReference>
<reference evidence="2 3" key="1">
    <citation type="submission" date="2014-10" db="EMBL/GenBank/DDBJ databases">
        <title>Genome sequence of Micropolyspora internatus JCM3315.</title>
        <authorList>
            <person name="Shin S.-K."/>
            <person name="Yi H."/>
        </authorList>
    </citation>
    <scope>NUCLEOTIDE SEQUENCE [LARGE SCALE GENOMIC DNA]</scope>
    <source>
        <strain evidence="2 3">JCM 3315</strain>
    </source>
</reference>
<evidence type="ECO:0000259" key="1">
    <source>
        <dbReference type="SMART" id="SM00824"/>
    </source>
</evidence>
<proteinExistence type="predicted"/>
<dbReference type="InterPro" id="IPR020802">
    <property type="entry name" value="TesA-like"/>
</dbReference>
<dbReference type="GO" id="GO:0047372">
    <property type="term" value="F:monoacylglycerol lipase activity"/>
    <property type="evidence" value="ECO:0007669"/>
    <property type="project" value="TreeGrafter"/>
</dbReference>
<dbReference type="GO" id="GO:0016020">
    <property type="term" value="C:membrane"/>
    <property type="evidence" value="ECO:0007669"/>
    <property type="project" value="TreeGrafter"/>
</dbReference>
<name>A0A837DH51_9PSEU</name>
<dbReference type="Proteomes" id="UP000030848">
    <property type="component" value="Unassembled WGS sequence"/>
</dbReference>
<dbReference type="InterPro" id="IPR000073">
    <property type="entry name" value="AB_hydrolase_1"/>
</dbReference>
<evidence type="ECO:0000313" key="2">
    <source>
        <dbReference type="EMBL" id="KHF45654.1"/>
    </source>
</evidence>
<dbReference type="InterPro" id="IPR050266">
    <property type="entry name" value="AB_hydrolase_sf"/>
</dbReference>
<dbReference type="Gene3D" id="3.40.50.1820">
    <property type="entry name" value="alpha/beta hydrolase"/>
    <property type="match status" value="1"/>
</dbReference>
<dbReference type="SMART" id="SM00824">
    <property type="entry name" value="PKS_TE"/>
    <property type="match status" value="1"/>
</dbReference>
<protein>
    <submittedName>
        <fullName evidence="2">Alpha/beta hydrolase</fullName>
    </submittedName>
</protein>
<dbReference type="PANTHER" id="PTHR43798:SF5">
    <property type="entry name" value="MONOACYLGLYCEROL LIPASE ABHD6"/>
    <property type="match status" value="1"/>
</dbReference>
<comment type="caution">
    <text evidence="2">The sequence shown here is derived from an EMBL/GenBank/DDBJ whole genome shotgun (WGS) entry which is preliminary data.</text>
</comment>
<dbReference type="Pfam" id="PF00561">
    <property type="entry name" value="Abhydrolase_1"/>
    <property type="match status" value="1"/>
</dbReference>